<reference evidence="2" key="1">
    <citation type="journal article" date="2025" name="Aquaculture">
        <title>Assessment of the bioflocculant production and safety properties of Metabacillus hrfriensis sp. nov. based on phenotypic and whole-genome sequencing analysis.</title>
        <authorList>
            <person name="Zhang R."/>
            <person name="Zhao Z."/>
            <person name="Luo L."/>
            <person name="Wang S."/>
            <person name="Guo K."/>
            <person name="Xu W."/>
        </authorList>
    </citation>
    <scope>NUCLEOTIDE SEQUENCE [LARGE SCALE GENOMIC DNA]</scope>
    <source>
        <strain evidence="2">CT-WN-B3</strain>
    </source>
</reference>
<gene>
    <name evidence="1" type="ORF">QLQ22_07480</name>
</gene>
<keyword evidence="1" id="KW-0547">Nucleotide-binding</keyword>
<name>A0ACD4RFE0_9BACI</name>
<accession>A0ACD4RFE0</accession>
<dbReference type="Proteomes" id="UP001226091">
    <property type="component" value="Chromosome"/>
</dbReference>
<protein>
    <submittedName>
        <fullName evidence="1">DEAD/DEAH box helicase family protein</fullName>
    </submittedName>
</protein>
<evidence type="ECO:0000313" key="2">
    <source>
        <dbReference type="Proteomes" id="UP001226091"/>
    </source>
</evidence>
<keyword evidence="1" id="KW-0067">ATP-binding</keyword>
<organism evidence="1 2">
    <name type="scientific">Metabacillus hrfriensis</name>
    <dbReference type="NCBI Taxonomy" id="3048891"/>
    <lineage>
        <taxon>Bacteria</taxon>
        <taxon>Bacillati</taxon>
        <taxon>Bacillota</taxon>
        <taxon>Bacilli</taxon>
        <taxon>Bacillales</taxon>
        <taxon>Bacillaceae</taxon>
        <taxon>Metabacillus</taxon>
    </lineage>
</organism>
<dbReference type="EMBL" id="CP126116">
    <property type="protein sequence ID" value="WHZ59163.1"/>
    <property type="molecule type" value="Genomic_DNA"/>
</dbReference>
<keyword evidence="2" id="KW-1185">Reference proteome</keyword>
<keyword evidence="1" id="KW-0347">Helicase</keyword>
<evidence type="ECO:0000313" key="1">
    <source>
        <dbReference type="EMBL" id="WHZ59163.1"/>
    </source>
</evidence>
<proteinExistence type="predicted"/>
<sequence>MSEVHLITSQLVDRLIENIETADTIYILTSFVMKSGVDLLEKPLLNAAERNADIKICTGDYLYITQPEAIHKLAAIHPSIEVRMWKSKGISFHPKAYLFEDERNGTSIIGSSNLSRSALTKGYEWNVEVNEESDGDLFITAAKTFLEVFQHEQTIALNEVTAKLYKSEYEMFHAKTPQLVKKWTTLEEQDLMLPVQEDKIDIVKDPPAIYETIQPRFAQIEALEELNTAYKSEYDSAMVVMATGLGKTYLAGFFAEKFPRILFIAHLEEILYQAKASFEKIMQNRSLGIYNGKMEDSKASIVFASIQTLSRKKHLEVFDANDFDLIIVDEFHHAAAASYRKVINYFEPAFLLGITATPDRNDNRDVYDICKGNVAYKIDFLEAIEKDWLSAFKYVGVYDDTDYSRISWLGTRYDEEELLVAQLRQGMSDKIIEAWEKHKQSRTIVFCSSIRQADFLSQSFTGRGYRTVSLHSQNKGLNRNLVIEQLDRGELDAIFTVNLFNEGVDIPSVDTLLFVRPTESLTVFTQQIGRGLRLHPDKEKCVIIDLIGNYRNADLKLNMLRVPEVLDKKKSGVLPTLPENCVLDLEMKVINLLNEMMRKKQPRKEILLANYNRVKEEIGKRPSYLDLHLKGAEPASAYKSEFKSYPAFLNWADELQENEITVFEAYKDWYTEVEKTAMTKSYKMIVLLYMLNKGPEIWLKPVTPEEVAPFFFKYLTEKEYRRNIDFSGKAAKEMWNGDLKKVSKLIRDMPMTKWSGSSNGLVIFNEGEFSFNLSVNEKDAVQLYRWTKEICEYRLHHYFERKENQIVKKG</sequence>
<keyword evidence="1" id="KW-0378">Hydrolase</keyword>